<dbReference type="PANTHER" id="PTHR30400:SF0">
    <property type="entry name" value="BIOSYNTHETIC PEPTIDOGLYCAN TRANSGLYCOSYLASE"/>
    <property type="match status" value="1"/>
</dbReference>
<evidence type="ECO:0000256" key="5">
    <source>
        <dbReference type="ARBA" id="ARBA00022692"/>
    </source>
</evidence>
<dbReference type="OrthoDB" id="5486379at2"/>
<dbReference type="Proteomes" id="UP000321412">
    <property type="component" value="Unassembled WGS sequence"/>
</dbReference>
<feature type="domain" description="Glycosyl transferase family 51" evidence="12">
    <location>
        <begin position="712"/>
        <end position="854"/>
    </location>
</feature>
<keyword evidence="14" id="KW-1185">Reference proteome</keyword>
<keyword evidence="2" id="KW-0997">Cell inner membrane</keyword>
<dbReference type="InterPro" id="IPR001264">
    <property type="entry name" value="Glyco_trans_51"/>
</dbReference>
<dbReference type="GO" id="GO:0009274">
    <property type="term" value="C:peptidoglycan-based cell wall"/>
    <property type="evidence" value="ECO:0007669"/>
    <property type="project" value="InterPro"/>
</dbReference>
<dbReference type="GO" id="GO:0016763">
    <property type="term" value="F:pentosyltransferase activity"/>
    <property type="evidence" value="ECO:0007669"/>
    <property type="project" value="InterPro"/>
</dbReference>
<name>A0A5C6XES3_9DELT</name>
<evidence type="ECO:0000259" key="12">
    <source>
        <dbReference type="Pfam" id="PF00912"/>
    </source>
</evidence>
<evidence type="ECO:0000256" key="3">
    <source>
        <dbReference type="ARBA" id="ARBA00022676"/>
    </source>
</evidence>
<keyword evidence="7" id="KW-0573">Peptidoglycan synthesis</keyword>
<gene>
    <name evidence="13" type="ORF">FRC98_14755</name>
</gene>
<dbReference type="Gene3D" id="1.10.3810.10">
    <property type="entry name" value="Biosynthetic peptidoglycan transglycosylase-like"/>
    <property type="match status" value="1"/>
</dbReference>
<evidence type="ECO:0000313" key="13">
    <source>
        <dbReference type="EMBL" id="TXD35928.1"/>
    </source>
</evidence>
<keyword evidence="6" id="KW-0133">Cell shape</keyword>
<evidence type="ECO:0000256" key="6">
    <source>
        <dbReference type="ARBA" id="ARBA00022960"/>
    </source>
</evidence>
<feature type="region of interest" description="Disordered" evidence="11">
    <location>
        <begin position="916"/>
        <end position="942"/>
    </location>
</feature>
<sequence length="942" mass="102911">MRRRITLITLSLLAVTLLGGALFLPRLAAPVVERALPATLARAGATGTWSALTLSWTGRLTLHDVTVEHQALATRFQAAEITLKASPFSLLTKTPELTSLQVQDAALTIDDPTALRRTLQGHAGSDDQPASNDALADPPSTPTSTLSADPRLAHLLNNLPDVAINHITLDAGVAHPALSMALTDIALKSRGDSWEVSATSTLPALLHPFAQDPTLPINGSLSLARRDARLEAGRADAPALQLAGPAGSAIEVAQATLDAGTQTLTLSGIEATLSRGPLAARANLPLLHLSPGTTTPLFARLERPRVALLRATQQTADAGNPDDRSTSRITRGGLVDLLRAAAWATELRASEGAIELPPAADAEGSSDASPQPLLQNATLRWHRGQLDAFADSERGRALASLILHPASLLPRYARVHLEGVSLDALPGLTTQRTLPRRGFRGEYGGKFDLFVEAIAGFDAIPDALEPERGYALRAALSLSEGWIDTEALADERLEGLNLDAHGQGWLNIDRPAISTENARVSFRGVDARLDASLDLKPGERALSLKLSSPREIPCQSLLGAVPEALLGVVANARVEGDVTPALDLILAEELARVRVRISGFEETPCRFTGLRIPYAERAEVAFNMERARVYPTRRTLIARPDDDPTPESVPPARHELIGDFLLFGPTPEPAEEEPLPDWHRYRRDVGWLNGPFIKKVEEGVSDDANIRVGPGTSSYVPLDELPGYVGGAMYLSEDMLFYSSRALSTALINRALRMNISRSRYVYGGSTLTQQLVKNLFLTRDKTLSRKIQEVIIGWRIDEIVPKERVLELYLNVIEFAPDVYGIGPAARFYFEKDARELTPLEAIFLANLKPAPWEGPRLVRRGRTPERGWWIERTAEIGQRLVDYNYLNPAQAAAMAPYVVTWPEARVELERERYRQARKAERERQQELRDRLRGDANRSPH</sequence>
<evidence type="ECO:0000313" key="14">
    <source>
        <dbReference type="Proteomes" id="UP000321412"/>
    </source>
</evidence>
<keyword evidence="1" id="KW-1003">Cell membrane</keyword>
<accession>A0A5C6XES3</accession>
<comment type="caution">
    <text evidence="13">The sequence shown here is derived from an EMBL/GenBank/DDBJ whole genome shotgun (WGS) entry which is preliminary data.</text>
</comment>
<evidence type="ECO:0000256" key="4">
    <source>
        <dbReference type="ARBA" id="ARBA00022679"/>
    </source>
</evidence>
<dbReference type="SUPFAM" id="SSF53955">
    <property type="entry name" value="Lysozyme-like"/>
    <property type="match status" value="1"/>
</dbReference>
<reference evidence="13 14" key="1">
    <citation type="submission" date="2019-08" db="EMBL/GenBank/DDBJ databases">
        <title>Bradymonadales sp. TMQ4.</title>
        <authorList>
            <person name="Liang Q."/>
        </authorList>
    </citation>
    <scope>NUCLEOTIDE SEQUENCE [LARGE SCALE GENOMIC DNA]</scope>
    <source>
        <strain evidence="13 14">TMQ4</strain>
    </source>
</reference>
<protein>
    <recommendedName>
        <fullName evidence="12">Glycosyl transferase family 51 domain-containing protein</fullName>
    </recommendedName>
</protein>
<keyword evidence="4" id="KW-0808">Transferase</keyword>
<dbReference type="RefSeq" id="WP_146982206.1">
    <property type="nucleotide sequence ID" value="NZ_VOSM01000007.1"/>
</dbReference>
<dbReference type="Pfam" id="PF00912">
    <property type="entry name" value="Transgly"/>
    <property type="match status" value="1"/>
</dbReference>
<evidence type="ECO:0000256" key="1">
    <source>
        <dbReference type="ARBA" id="ARBA00022475"/>
    </source>
</evidence>
<evidence type="ECO:0000256" key="11">
    <source>
        <dbReference type="SAM" id="MobiDB-lite"/>
    </source>
</evidence>
<evidence type="ECO:0000256" key="8">
    <source>
        <dbReference type="ARBA" id="ARBA00022989"/>
    </source>
</evidence>
<evidence type="ECO:0000256" key="2">
    <source>
        <dbReference type="ARBA" id="ARBA00022519"/>
    </source>
</evidence>
<dbReference type="InterPro" id="IPR023346">
    <property type="entry name" value="Lysozyme-like_dom_sf"/>
</dbReference>
<keyword evidence="9" id="KW-0472">Membrane</keyword>
<dbReference type="EMBL" id="VOSM01000007">
    <property type="protein sequence ID" value="TXD35928.1"/>
    <property type="molecule type" value="Genomic_DNA"/>
</dbReference>
<dbReference type="AlphaFoldDB" id="A0A5C6XES3"/>
<dbReference type="GO" id="GO:0016020">
    <property type="term" value="C:membrane"/>
    <property type="evidence" value="ECO:0007669"/>
    <property type="project" value="InterPro"/>
</dbReference>
<dbReference type="InterPro" id="IPR011812">
    <property type="entry name" value="Pep_trsgly"/>
</dbReference>
<evidence type="ECO:0000256" key="7">
    <source>
        <dbReference type="ARBA" id="ARBA00022984"/>
    </source>
</evidence>
<dbReference type="PANTHER" id="PTHR30400">
    <property type="entry name" value="MONOFUNCTIONAL BIOSYNTHETIC PEPTIDOGLYCAN TRANSGLYCOSYLASE"/>
    <property type="match status" value="1"/>
</dbReference>
<dbReference type="GO" id="GO:0009252">
    <property type="term" value="P:peptidoglycan biosynthetic process"/>
    <property type="evidence" value="ECO:0007669"/>
    <property type="project" value="UniProtKB-KW"/>
</dbReference>
<evidence type="ECO:0000256" key="9">
    <source>
        <dbReference type="ARBA" id="ARBA00023136"/>
    </source>
</evidence>
<organism evidence="13 14">
    <name type="scientific">Lujinxingia vulgaris</name>
    <dbReference type="NCBI Taxonomy" id="2600176"/>
    <lineage>
        <taxon>Bacteria</taxon>
        <taxon>Deltaproteobacteria</taxon>
        <taxon>Bradymonadales</taxon>
        <taxon>Lujinxingiaceae</taxon>
        <taxon>Lujinxingia</taxon>
    </lineage>
</organism>
<dbReference type="GO" id="GO:0071555">
    <property type="term" value="P:cell wall organization"/>
    <property type="evidence" value="ECO:0007669"/>
    <property type="project" value="UniProtKB-KW"/>
</dbReference>
<proteinExistence type="predicted"/>
<dbReference type="InterPro" id="IPR036950">
    <property type="entry name" value="PBP_transglycosylase"/>
</dbReference>
<keyword evidence="5" id="KW-0812">Transmembrane</keyword>
<keyword evidence="8" id="KW-1133">Transmembrane helix</keyword>
<keyword evidence="10" id="KW-0961">Cell wall biogenesis/degradation</keyword>
<keyword evidence="3" id="KW-0328">Glycosyltransferase</keyword>
<evidence type="ECO:0000256" key="10">
    <source>
        <dbReference type="ARBA" id="ARBA00023316"/>
    </source>
</evidence>
<dbReference type="GO" id="GO:0008360">
    <property type="term" value="P:regulation of cell shape"/>
    <property type="evidence" value="ECO:0007669"/>
    <property type="project" value="UniProtKB-KW"/>
</dbReference>
<feature type="region of interest" description="Disordered" evidence="11">
    <location>
        <begin position="119"/>
        <end position="148"/>
    </location>
</feature>